<feature type="compositionally biased region" description="Polar residues" evidence="1">
    <location>
        <begin position="613"/>
        <end position="639"/>
    </location>
</feature>
<feature type="domain" description="Membrane anchor Opy2 N-terminal" evidence="3">
    <location>
        <begin position="33"/>
        <end position="67"/>
    </location>
</feature>
<feature type="compositionally biased region" description="Polar residues" evidence="1">
    <location>
        <begin position="667"/>
        <end position="679"/>
    </location>
</feature>
<feature type="region of interest" description="Disordered" evidence="1">
    <location>
        <begin position="420"/>
        <end position="446"/>
    </location>
</feature>
<evidence type="ECO:0000256" key="1">
    <source>
        <dbReference type="SAM" id="MobiDB-lite"/>
    </source>
</evidence>
<feature type="region of interest" description="Disordered" evidence="1">
    <location>
        <begin position="286"/>
        <end position="312"/>
    </location>
</feature>
<feature type="compositionally biased region" description="Polar residues" evidence="1">
    <location>
        <begin position="740"/>
        <end position="756"/>
    </location>
</feature>
<feature type="compositionally biased region" description="Polar residues" evidence="1">
    <location>
        <begin position="589"/>
        <end position="600"/>
    </location>
</feature>
<feature type="region of interest" description="Disordered" evidence="1">
    <location>
        <begin position="197"/>
        <end position="254"/>
    </location>
</feature>
<feature type="compositionally biased region" description="Polar residues" evidence="1">
    <location>
        <begin position="204"/>
        <end position="213"/>
    </location>
</feature>
<feature type="compositionally biased region" description="Basic and acidic residues" evidence="1">
    <location>
        <begin position="214"/>
        <end position="226"/>
    </location>
</feature>
<evidence type="ECO:0000259" key="3">
    <source>
        <dbReference type="Pfam" id="PF09463"/>
    </source>
</evidence>
<feature type="transmembrane region" description="Helical" evidence="2">
    <location>
        <begin position="147"/>
        <end position="172"/>
    </location>
</feature>
<proteinExistence type="predicted"/>
<protein>
    <submittedName>
        <fullName evidence="4">ARAD1D03586p</fullName>
    </submittedName>
</protein>
<feature type="compositionally biased region" description="Basic residues" evidence="1">
    <location>
        <begin position="572"/>
        <end position="582"/>
    </location>
</feature>
<feature type="compositionally biased region" description="Polar residues" evidence="1">
    <location>
        <begin position="243"/>
        <end position="253"/>
    </location>
</feature>
<feature type="region of interest" description="Disordered" evidence="1">
    <location>
        <begin position="548"/>
        <end position="687"/>
    </location>
</feature>
<feature type="compositionally biased region" description="Basic and acidic residues" evidence="1">
    <location>
        <begin position="286"/>
        <end position="302"/>
    </location>
</feature>
<feature type="compositionally biased region" description="Polar residues" evidence="1">
    <location>
        <begin position="303"/>
        <end position="312"/>
    </location>
</feature>
<reference evidence="4" key="1">
    <citation type="submission" date="2014-02" db="EMBL/GenBank/DDBJ databases">
        <authorList>
            <person name="Genoscope - CEA"/>
        </authorList>
    </citation>
    <scope>NUCLEOTIDE SEQUENCE</scope>
    <source>
        <strain evidence="4">LS3</strain>
    </source>
</reference>
<keyword evidence="2" id="KW-0812">Transmembrane</keyword>
<accession>A0A060T7J3</accession>
<evidence type="ECO:0000256" key="2">
    <source>
        <dbReference type="SAM" id="Phobius"/>
    </source>
</evidence>
<feature type="compositionally biased region" description="Low complexity" evidence="1">
    <location>
        <begin position="121"/>
        <end position="132"/>
    </location>
</feature>
<feature type="compositionally biased region" description="Polar residues" evidence="1">
    <location>
        <begin position="885"/>
        <end position="913"/>
    </location>
</feature>
<dbReference type="InterPro" id="IPR018571">
    <property type="entry name" value="Membrane_anchor_Opy2_N"/>
</dbReference>
<keyword evidence="2" id="KW-0472">Membrane</keyword>
<keyword evidence="2" id="KW-1133">Transmembrane helix</keyword>
<feature type="region of interest" description="Disordered" evidence="1">
    <location>
        <begin position="883"/>
        <end position="913"/>
    </location>
</feature>
<feature type="compositionally biased region" description="Polar residues" evidence="1">
    <location>
        <begin position="101"/>
        <end position="120"/>
    </location>
</feature>
<feature type="region of interest" description="Disordered" evidence="1">
    <location>
        <begin position="472"/>
        <end position="532"/>
    </location>
</feature>
<feature type="compositionally biased region" description="Polar residues" evidence="1">
    <location>
        <begin position="489"/>
        <end position="503"/>
    </location>
</feature>
<feature type="compositionally biased region" description="Polar residues" evidence="1">
    <location>
        <begin position="548"/>
        <end position="563"/>
    </location>
</feature>
<gene>
    <name evidence="4" type="ORF">GNLVRS02_ARAD1D03586g</name>
</gene>
<feature type="compositionally biased region" description="Basic and acidic residues" evidence="1">
    <location>
        <begin position="433"/>
        <end position="443"/>
    </location>
</feature>
<feature type="compositionally biased region" description="Basic and acidic residues" evidence="1">
    <location>
        <begin position="348"/>
        <end position="357"/>
    </location>
</feature>
<feature type="region of interest" description="Disordered" evidence="1">
    <location>
        <begin position="347"/>
        <end position="380"/>
    </location>
</feature>
<dbReference type="Pfam" id="PF09463">
    <property type="entry name" value="Opy2"/>
    <property type="match status" value="1"/>
</dbReference>
<feature type="region of interest" description="Disordered" evidence="1">
    <location>
        <begin position="699"/>
        <end position="769"/>
    </location>
</feature>
<evidence type="ECO:0000313" key="4">
    <source>
        <dbReference type="EMBL" id="CDP37095.1"/>
    </source>
</evidence>
<organism evidence="4">
    <name type="scientific">Blastobotrys adeninivorans</name>
    <name type="common">Yeast</name>
    <name type="synonym">Arxula adeninivorans</name>
    <dbReference type="NCBI Taxonomy" id="409370"/>
    <lineage>
        <taxon>Eukaryota</taxon>
        <taxon>Fungi</taxon>
        <taxon>Dikarya</taxon>
        <taxon>Ascomycota</taxon>
        <taxon>Saccharomycotina</taxon>
        <taxon>Dipodascomycetes</taxon>
        <taxon>Dipodascales</taxon>
        <taxon>Trichomonascaceae</taxon>
        <taxon>Blastobotrys</taxon>
    </lineage>
</organism>
<name>A0A060T7J3_BLAAD</name>
<dbReference type="EMBL" id="HG937694">
    <property type="protein sequence ID" value="CDP37095.1"/>
    <property type="molecule type" value="Genomic_DNA"/>
</dbReference>
<reference evidence="4" key="2">
    <citation type="submission" date="2014-06" db="EMBL/GenBank/DDBJ databases">
        <title>The complete genome of Blastobotrys (Arxula) adeninivorans LS3 - a yeast of biotechnological interest.</title>
        <authorList>
            <person name="Kunze G."/>
            <person name="Gaillardin C."/>
            <person name="Czernicka M."/>
            <person name="Durrens P."/>
            <person name="Martin T."/>
            <person name="Boer E."/>
            <person name="Gabaldon T."/>
            <person name="Cruz J."/>
            <person name="Talla E."/>
            <person name="Marck C."/>
            <person name="Goffeau A."/>
            <person name="Barbe V."/>
            <person name="Baret P."/>
            <person name="Baronian K."/>
            <person name="Beier S."/>
            <person name="Bleykasten C."/>
            <person name="Bode R."/>
            <person name="Casaregola S."/>
            <person name="Despons L."/>
            <person name="Fairhead C."/>
            <person name="Giersberg M."/>
            <person name="Gierski P."/>
            <person name="Hahnel U."/>
            <person name="Hartmann A."/>
            <person name="Jankowska D."/>
            <person name="Jubin C."/>
            <person name="Jung P."/>
            <person name="Lafontaine I."/>
            <person name="Leh-Louis V."/>
            <person name="Lemaire M."/>
            <person name="Marcet-Houben M."/>
            <person name="Mascher M."/>
            <person name="Morel G."/>
            <person name="Richard G.-F."/>
            <person name="Riechen J."/>
            <person name="Sacerdot C."/>
            <person name="Sarkar A."/>
            <person name="Savel G."/>
            <person name="Schacherer J."/>
            <person name="Sherman D."/>
            <person name="Straub M.-L."/>
            <person name="Stein N."/>
            <person name="Thierry A."/>
            <person name="Trautwein-Schult A."/>
            <person name="Westhof E."/>
            <person name="Worch S."/>
            <person name="Dujon B."/>
            <person name="Souciet J.-L."/>
            <person name="Wincker P."/>
            <person name="Scholz U."/>
            <person name="Neuveglise N."/>
        </authorList>
    </citation>
    <scope>NUCLEOTIDE SEQUENCE</scope>
    <source>
        <strain evidence="4">LS3</strain>
    </source>
</reference>
<sequence length="913" mass="98963">MIRLATKLSESIPRVTPAPLMPFGVSSARFPQCVSCNAVPPSCDQCPLGYVCLLTAQTCNSCPEVSCVLPEPTHSAFYGSIVSPRTQTVYATSIVPRMNYSTSQAPSSSPTRTSSHLPVTSSSGALGSLSDSTQTASPDNAHSTNSFAPILGGIIGGVLVAFISIILVFLIIRRTCFKPRAKRSDLEKAHFHTQAPFTLPLAPTSGSENNDNPTKLESEGLHRDPSIDGPPGTRYEDTKRGDNQQLQSLSTPVSGVDRQKFPEYILKEQGIPEIAPLTIRSHPEKVNRPDAIDHGKQQEHSTKSSSFKGPTGNIRFSTMGTIGSSIYPDDKQLSLQTPSQLQSSVGRESMHFDDPRAAKGTPIPKPLITEGSKNAGGKPFISRPLPVGSVVVPKHLSTPEGLPSSHNEAENRRLTIAVPGITDVQPSLPDDLEASKSSDDDLALKASVKTPEKKKFRLSRMSWSSINLFKAFSSTSPGGAKQDTEESGDTTANVSSFALTSPSSVPPDEELGTGEIDIPPTAPQLPQLHFPASTHSLALSQLGLKSSSALNLGSSGHQSQKNSSPDHEGTKKGKGRRRKGKEKMKNTELPVSTSDPQRSGDSYIPIGYIPQGDDQNSSPRQGSLLSLESGSRIASSTETFPLPSKSTETEKQTPSIKTGIGEASPIIRQSSETLTSRSPPYTPTYWSHYVDDKETLYTFKKRRTSDKNRQSLNSKEGESPVIQTAPRESEGSRYTEISDMASTSQILGSGTSSTIKQSERGISARYSEGSRRRISALPLPPEPRDIEHRYSGGRVTPVRRRRSQASLDGKYVDLQQGIRQESSRIPPVPAVHSGSLTSEYSHWDASNLMLSPAGESQYHYRQQLANMPRQLNPKLQQLRALSMPEQESYQTQFSTNSRQNLSSSVTSYSPYNR</sequence>
<dbReference type="AlphaFoldDB" id="A0A060T7J3"/>
<feature type="region of interest" description="Disordered" evidence="1">
    <location>
        <begin position="101"/>
        <end position="141"/>
    </location>
</feature>